<proteinExistence type="predicted"/>
<name>A0AAD4T934_9MAGN</name>
<protein>
    <submittedName>
        <fullName evidence="1">Uncharacterized protein</fullName>
    </submittedName>
</protein>
<reference evidence="1" key="1">
    <citation type="submission" date="2022-04" db="EMBL/GenBank/DDBJ databases">
        <title>A functionally conserved STORR gene fusion in Papaver species that diverged 16.8 million years ago.</title>
        <authorList>
            <person name="Catania T."/>
        </authorList>
    </citation>
    <scope>NUCLEOTIDE SEQUENCE</scope>
    <source>
        <strain evidence="1">S-188037</strain>
    </source>
</reference>
<dbReference type="AlphaFoldDB" id="A0AAD4T934"/>
<comment type="caution">
    <text evidence="1">The sequence shown here is derived from an EMBL/GenBank/DDBJ whole genome shotgun (WGS) entry which is preliminary data.</text>
</comment>
<gene>
    <name evidence="1" type="ORF">MKW98_015198</name>
</gene>
<sequence length="232" mass="27370">MLNERSRYCKLLQLVVQFHNAFEDDSYVYIAMDKYYMARRDWSCRMGLQTGDYSGCTYENSRRPGKFVDFVYHENACVLLHDENIYRFECTSSPTHLSIQLMDCSRENPEVTAVSMDHHFSLICTVTSSQFFLTGRRRMMFFHRKKRKYARGEEIYGAYNAMDGVRVVNGLECKISCVTSKNYEKCNRGYHQLNMSRAIKALKPLRSKNRTIPKVPVWILMYMLKISRDGMR</sequence>
<keyword evidence="2" id="KW-1185">Reference proteome</keyword>
<dbReference type="EMBL" id="JAJJMB010004080">
    <property type="protein sequence ID" value="KAI3944046.1"/>
    <property type="molecule type" value="Genomic_DNA"/>
</dbReference>
<organism evidence="1 2">
    <name type="scientific">Papaver atlanticum</name>
    <dbReference type="NCBI Taxonomy" id="357466"/>
    <lineage>
        <taxon>Eukaryota</taxon>
        <taxon>Viridiplantae</taxon>
        <taxon>Streptophyta</taxon>
        <taxon>Embryophyta</taxon>
        <taxon>Tracheophyta</taxon>
        <taxon>Spermatophyta</taxon>
        <taxon>Magnoliopsida</taxon>
        <taxon>Ranunculales</taxon>
        <taxon>Papaveraceae</taxon>
        <taxon>Papaveroideae</taxon>
        <taxon>Papaver</taxon>
    </lineage>
</organism>
<evidence type="ECO:0000313" key="1">
    <source>
        <dbReference type="EMBL" id="KAI3944046.1"/>
    </source>
</evidence>
<evidence type="ECO:0000313" key="2">
    <source>
        <dbReference type="Proteomes" id="UP001202328"/>
    </source>
</evidence>
<accession>A0AAD4T934</accession>
<dbReference type="Proteomes" id="UP001202328">
    <property type="component" value="Unassembled WGS sequence"/>
</dbReference>